<evidence type="ECO:0000259" key="14">
    <source>
        <dbReference type="PROSITE" id="PS51199"/>
    </source>
</evidence>
<dbReference type="GO" id="GO:0005829">
    <property type="term" value="C:cytosol"/>
    <property type="evidence" value="ECO:0007669"/>
    <property type="project" value="TreeGrafter"/>
</dbReference>
<evidence type="ECO:0000313" key="15">
    <source>
        <dbReference type="EMBL" id="XCH46448.1"/>
    </source>
</evidence>
<gene>
    <name evidence="15" type="primary">dnaB</name>
    <name evidence="15" type="ORF">V4D30_08880</name>
</gene>
<evidence type="ECO:0000256" key="6">
    <source>
        <dbReference type="ARBA" id="ARBA00022806"/>
    </source>
</evidence>
<sequence length="460" mass="52082">MAYLKEIDATALRLPPQSLEAEQAVLGAIILEGDSITKVIEIVSPEDFYSERHRKIYQAMLELFDKNEPIDLITLTEHLRDKGELEEAGGVSYLGNLTTVVPTAANIKYHARLVREKALLRAIIRACTEIVTKVYEEPEDAEEMIDYAERLIFEISEKRTNTSFYHMKDVVKHTFKIIESMYERKAVITGIPSGFKDLDELTSGFQPGDLIIIGGRPGMGKTAFSLNIAQHVGVELGEPVAFFSLEMSKEQIAMRLLSSIAMVNSTSLRKGFISKKDWERITDAAVKLSEAPIYIDDSSQMSVLEIRAKARRLKMEKGRLGLVIIDYLQLMRSRNSYDVREQEIADISRSLKAMAKELKVPVIALSQLNRSVEKTSDRRPTLANLRESGAIEQDADVIIFLYRDEVYNRKNSANKGKAEVIVAKQRNGPTDTVYLTFLDDYTRFLDYTDKYTGTEIQEEV</sequence>
<dbReference type="GO" id="GO:0003677">
    <property type="term" value="F:DNA binding"/>
    <property type="evidence" value="ECO:0007669"/>
    <property type="project" value="UniProtKB-UniRule"/>
</dbReference>
<evidence type="ECO:0000256" key="8">
    <source>
        <dbReference type="ARBA" id="ARBA00023125"/>
    </source>
</evidence>
<keyword evidence="8 13" id="KW-0238">DNA-binding</keyword>
<dbReference type="RefSeq" id="WP_353683980.1">
    <property type="nucleotide sequence ID" value="NZ_CP144373.1"/>
</dbReference>
<keyword evidence="6 13" id="KW-0347">Helicase</keyword>
<comment type="catalytic activity">
    <reaction evidence="11 13">
        <text>ATP + H2O = ADP + phosphate + H(+)</text>
        <dbReference type="Rhea" id="RHEA:13065"/>
        <dbReference type="ChEBI" id="CHEBI:15377"/>
        <dbReference type="ChEBI" id="CHEBI:15378"/>
        <dbReference type="ChEBI" id="CHEBI:30616"/>
        <dbReference type="ChEBI" id="CHEBI:43474"/>
        <dbReference type="ChEBI" id="CHEBI:456216"/>
        <dbReference type="EC" id="5.6.2.3"/>
    </reaction>
</comment>
<dbReference type="GO" id="GO:0042802">
    <property type="term" value="F:identical protein binding"/>
    <property type="evidence" value="ECO:0007669"/>
    <property type="project" value="UniProtKB-ARBA"/>
</dbReference>
<dbReference type="Gene3D" id="1.10.860.10">
    <property type="entry name" value="DNAb Helicase, Chain A"/>
    <property type="match status" value="1"/>
</dbReference>
<dbReference type="EC" id="5.6.2.3" evidence="12 13"/>
<evidence type="ECO:0000256" key="5">
    <source>
        <dbReference type="ARBA" id="ARBA00022801"/>
    </source>
</evidence>
<evidence type="ECO:0000256" key="4">
    <source>
        <dbReference type="ARBA" id="ARBA00022741"/>
    </source>
</evidence>
<dbReference type="AlphaFoldDB" id="A0AAU8GYU4"/>
<keyword evidence="7 13" id="KW-0067">ATP-binding</keyword>
<comment type="similarity">
    <text evidence="1 13">Belongs to the helicase family. DnaB subfamily.</text>
</comment>
<dbReference type="PANTHER" id="PTHR30153">
    <property type="entry name" value="REPLICATIVE DNA HELICASE DNAB"/>
    <property type="match status" value="1"/>
</dbReference>
<dbReference type="NCBIfam" id="TIGR00665">
    <property type="entry name" value="DnaB"/>
    <property type="match status" value="1"/>
</dbReference>
<dbReference type="InterPro" id="IPR036185">
    <property type="entry name" value="DNA_heli_DnaB-like_N_sf"/>
</dbReference>
<comment type="function">
    <text evidence="10 13">The main replicative DNA helicase, it participates in initiation and elongation during chromosome replication. Travels ahead of the DNA replisome, separating dsDNA into templates for DNA synthesis. A processive ATP-dependent 5'-3' DNA helicase it has DNA-dependent ATPase activity.</text>
</comment>
<feature type="domain" description="SF4 helicase" evidence="14">
    <location>
        <begin position="184"/>
        <end position="451"/>
    </location>
</feature>
<keyword evidence="2 13" id="KW-0639">Primosome</keyword>
<dbReference type="FunFam" id="1.10.860.10:FF:000001">
    <property type="entry name" value="Replicative DNA helicase"/>
    <property type="match status" value="1"/>
</dbReference>
<dbReference type="SUPFAM" id="SSF48024">
    <property type="entry name" value="N-terminal domain of DnaB helicase"/>
    <property type="match status" value="1"/>
</dbReference>
<dbReference type="InterPro" id="IPR027417">
    <property type="entry name" value="P-loop_NTPase"/>
</dbReference>
<evidence type="ECO:0000256" key="12">
    <source>
        <dbReference type="NCBIfam" id="TIGR00665"/>
    </source>
</evidence>
<organism evidence="15">
    <name type="scientific">Thermodesulfovibrio autotrophicus</name>
    <dbReference type="NCBI Taxonomy" id="3118333"/>
    <lineage>
        <taxon>Bacteria</taxon>
        <taxon>Pseudomonadati</taxon>
        <taxon>Nitrospirota</taxon>
        <taxon>Thermodesulfovibrionia</taxon>
        <taxon>Thermodesulfovibrionales</taxon>
        <taxon>Thermodesulfovibrionaceae</taxon>
        <taxon>Thermodesulfovibrio</taxon>
    </lineage>
</organism>
<evidence type="ECO:0000256" key="1">
    <source>
        <dbReference type="ARBA" id="ARBA00008428"/>
    </source>
</evidence>
<dbReference type="PANTHER" id="PTHR30153:SF2">
    <property type="entry name" value="REPLICATIVE DNA HELICASE"/>
    <property type="match status" value="1"/>
</dbReference>
<dbReference type="InterPro" id="IPR007693">
    <property type="entry name" value="DNA_helicase_DnaB-like_N"/>
</dbReference>
<dbReference type="GO" id="GO:0016787">
    <property type="term" value="F:hydrolase activity"/>
    <property type="evidence" value="ECO:0007669"/>
    <property type="project" value="UniProtKB-KW"/>
</dbReference>
<dbReference type="InterPro" id="IPR007692">
    <property type="entry name" value="DNA_helicase_DnaB"/>
</dbReference>
<dbReference type="InterPro" id="IPR016136">
    <property type="entry name" value="DNA_helicase_N/primase_C"/>
</dbReference>
<dbReference type="GO" id="GO:0043139">
    <property type="term" value="F:5'-3' DNA helicase activity"/>
    <property type="evidence" value="ECO:0007669"/>
    <property type="project" value="UniProtKB-EC"/>
</dbReference>
<dbReference type="PRINTS" id="PR01874">
    <property type="entry name" value="DNAREPAIRADA"/>
</dbReference>
<reference evidence="15" key="1">
    <citation type="submission" date="2024-01" db="EMBL/GenBank/DDBJ databases">
        <title>The first autotrophic representatives of the genus Thermodesulfovibrio.</title>
        <authorList>
            <person name="Maltseva A.I."/>
            <person name="Elcheninov A.G."/>
            <person name="Kublanov I.V."/>
            <person name="Lebedinsky A.V."/>
            <person name="Frolov E.N."/>
        </authorList>
    </citation>
    <scope>NUCLEOTIDE SEQUENCE</scope>
    <source>
        <strain evidence="15">3907-1M</strain>
    </source>
</reference>
<keyword evidence="5 13" id="KW-0378">Hydrolase</keyword>
<dbReference type="NCBIfam" id="NF004384">
    <property type="entry name" value="PRK05748.1"/>
    <property type="match status" value="1"/>
</dbReference>
<accession>A0AAU8GYU4</accession>
<evidence type="ECO:0000256" key="7">
    <source>
        <dbReference type="ARBA" id="ARBA00022840"/>
    </source>
</evidence>
<proteinExistence type="inferred from homology"/>
<protein>
    <recommendedName>
        <fullName evidence="12 13">Replicative DNA helicase</fullName>
        <ecNumber evidence="12 13">5.6.2.3</ecNumber>
    </recommendedName>
</protein>
<dbReference type="PROSITE" id="PS51199">
    <property type="entry name" value="SF4_HELICASE"/>
    <property type="match status" value="1"/>
</dbReference>
<dbReference type="GO" id="GO:1990077">
    <property type="term" value="C:primosome complex"/>
    <property type="evidence" value="ECO:0007669"/>
    <property type="project" value="UniProtKB-UniRule"/>
</dbReference>
<dbReference type="InterPro" id="IPR007694">
    <property type="entry name" value="DNA_helicase_DnaB-like_C"/>
</dbReference>
<evidence type="ECO:0000256" key="10">
    <source>
        <dbReference type="ARBA" id="ARBA00044932"/>
    </source>
</evidence>
<dbReference type="GO" id="GO:0006269">
    <property type="term" value="P:DNA replication, synthesis of primer"/>
    <property type="evidence" value="ECO:0007669"/>
    <property type="project" value="UniProtKB-UniRule"/>
</dbReference>
<dbReference type="GO" id="GO:0005524">
    <property type="term" value="F:ATP binding"/>
    <property type="evidence" value="ECO:0007669"/>
    <property type="project" value="UniProtKB-UniRule"/>
</dbReference>
<keyword evidence="3 13" id="KW-0235">DNA replication</keyword>
<dbReference type="SMART" id="SM00382">
    <property type="entry name" value="AAA"/>
    <property type="match status" value="1"/>
</dbReference>
<evidence type="ECO:0000256" key="3">
    <source>
        <dbReference type="ARBA" id="ARBA00022705"/>
    </source>
</evidence>
<dbReference type="SUPFAM" id="SSF52540">
    <property type="entry name" value="P-loop containing nucleoside triphosphate hydrolases"/>
    <property type="match status" value="1"/>
</dbReference>
<name>A0AAU8GYU4_9BACT</name>
<evidence type="ECO:0000256" key="11">
    <source>
        <dbReference type="ARBA" id="ARBA00048954"/>
    </source>
</evidence>
<dbReference type="Gene3D" id="3.40.50.300">
    <property type="entry name" value="P-loop containing nucleotide triphosphate hydrolases"/>
    <property type="match status" value="1"/>
</dbReference>
<evidence type="ECO:0000256" key="9">
    <source>
        <dbReference type="ARBA" id="ARBA00023235"/>
    </source>
</evidence>
<dbReference type="CDD" id="cd00984">
    <property type="entry name" value="DnaB_C"/>
    <property type="match status" value="1"/>
</dbReference>
<dbReference type="EMBL" id="CP144373">
    <property type="protein sequence ID" value="XCH46448.1"/>
    <property type="molecule type" value="Genomic_DNA"/>
</dbReference>
<dbReference type="InterPro" id="IPR003593">
    <property type="entry name" value="AAA+_ATPase"/>
</dbReference>
<evidence type="ECO:0000256" key="13">
    <source>
        <dbReference type="RuleBase" id="RU362085"/>
    </source>
</evidence>
<dbReference type="Pfam" id="PF00772">
    <property type="entry name" value="DnaB"/>
    <property type="match status" value="1"/>
</dbReference>
<keyword evidence="4 13" id="KW-0547">Nucleotide-binding</keyword>
<dbReference type="FunFam" id="3.40.50.300:FF:000076">
    <property type="entry name" value="Replicative DNA helicase"/>
    <property type="match status" value="1"/>
</dbReference>
<evidence type="ECO:0000256" key="2">
    <source>
        <dbReference type="ARBA" id="ARBA00022515"/>
    </source>
</evidence>
<dbReference type="KEGG" id="taut:V4D30_08880"/>
<keyword evidence="9" id="KW-0413">Isomerase</keyword>
<dbReference type="Pfam" id="PF03796">
    <property type="entry name" value="DnaB_C"/>
    <property type="match status" value="1"/>
</dbReference>